<protein>
    <recommendedName>
        <fullName evidence="4">Type III secretion system chaperone</fullName>
    </recommendedName>
</protein>
<dbReference type="Proteomes" id="UP000447355">
    <property type="component" value="Unassembled WGS sequence"/>
</dbReference>
<name>A0A845GWG7_9BURK</name>
<organism evidence="2 3">
    <name type="scientific">Duganella vulcania</name>
    <dbReference type="NCBI Taxonomy" id="2692166"/>
    <lineage>
        <taxon>Bacteria</taxon>
        <taxon>Pseudomonadati</taxon>
        <taxon>Pseudomonadota</taxon>
        <taxon>Betaproteobacteria</taxon>
        <taxon>Burkholderiales</taxon>
        <taxon>Oxalobacteraceae</taxon>
        <taxon>Telluria group</taxon>
        <taxon>Duganella</taxon>
    </lineage>
</organism>
<proteinExistence type="predicted"/>
<evidence type="ECO:0008006" key="4">
    <source>
        <dbReference type="Google" id="ProtNLM"/>
    </source>
</evidence>
<accession>A0A845GWG7</accession>
<gene>
    <name evidence="2" type="ORF">GTP90_32795</name>
</gene>
<evidence type="ECO:0000256" key="1">
    <source>
        <dbReference type="SAM" id="MobiDB-lite"/>
    </source>
</evidence>
<dbReference type="RefSeq" id="WP_161087443.1">
    <property type="nucleotide sequence ID" value="NZ_WWCX01000135.1"/>
</dbReference>
<dbReference type="SUPFAM" id="SSF69635">
    <property type="entry name" value="Type III secretory system chaperone-like"/>
    <property type="match status" value="1"/>
</dbReference>
<feature type="region of interest" description="Disordered" evidence="1">
    <location>
        <begin position="114"/>
        <end position="141"/>
    </location>
</feature>
<evidence type="ECO:0000313" key="3">
    <source>
        <dbReference type="Proteomes" id="UP000447355"/>
    </source>
</evidence>
<evidence type="ECO:0000313" key="2">
    <source>
        <dbReference type="EMBL" id="MYM98634.1"/>
    </source>
</evidence>
<reference evidence="2" key="1">
    <citation type="submission" date="2019-12" db="EMBL/GenBank/DDBJ databases">
        <title>Novel species isolated from a subtropical stream in China.</title>
        <authorList>
            <person name="Lu H."/>
        </authorList>
    </citation>
    <scope>NUCLEOTIDE SEQUENCE [LARGE SCALE GENOMIC DNA]</scope>
    <source>
        <strain evidence="2">FT81W</strain>
    </source>
</reference>
<dbReference type="EMBL" id="WWCX01000135">
    <property type="protein sequence ID" value="MYM98634.1"/>
    <property type="molecule type" value="Genomic_DNA"/>
</dbReference>
<dbReference type="AlphaFoldDB" id="A0A845GWG7"/>
<comment type="caution">
    <text evidence="2">The sequence shown here is derived from an EMBL/GenBank/DDBJ whole genome shotgun (WGS) entry which is preliminary data.</text>
</comment>
<sequence length="141" mass="15114">MDEYAQLARWLRAQPLGVPVAIDGESVCLHPGEDGAALSACLWRNPDADQLLAALRQGFASAQVFDAGLSLADDGRGLLLGRWLPSCRNWSDAASALEQLLDQLATWRAALAPPPERARAAAGAPAREEQRMRKLLSGARS</sequence>